<evidence type="ECO:0000256" key="1">
    <source>
        <dbReference type="ARBA" id="ARBA00001638"/>
    </source>
</evidence>
<protein>
    <recommendedName>
        <fullName evidence="5">5'-deoxynucleotidase</fullName>
        <ecNumber evidence="5">3.1.3.89</ecNumber>
    </recommendedName>
</protein>
<dbReference type="PANTHER" id="PTHR11845">
    <property type="entry name" value="5'-DEOXYNUCLEOTIDASE HDDC2"/>
    <property type="match status" value="1"/>
</dbReference>
<dbReference type="Gene3D" id="1.10.3210.10">
    <property type="entry name" value="Hypothetical protein af1432"/>
    <property type="match status" value="1"/>
</dbReference>
<dbReference type="Proteomes" id="UP000729290">
    <property type="component" value="Unassembled WGS sequence"/>
</dbReference>
<comment type="catalytic activity">
    <reaction evidence="1">
        <text>a 2'-deoxyribonucleoside 5'-phosphate + H2O = a 2'-deoxyribonucleoside + phosphate</text>
        <dbReference type="Rhea" id="RHEA:36167"/>
        <dbReference type="ChEBI" id="CHEBI:15377"/>
        <dbReference type="ChEBI" id="CHEBI:18274"/>
        <dbReference type="ChEBI" id="CHEBI:43474"/>
        <dbReference type="ChEBI" id="CHEBI:65317"/>
        <dbReference type="EC" id="3.1.3.89"/>
    </reaction>
</comment>
<dbReference type="EMBL" id="JACSNV010000004">
    <property type="protein sequence ID" value="MBM6877224.1"/>
    <property type="molecule type" value="Genomic_DNA"/>
</dbReference>
<evidence type="ECO:0000256" key="4">
    <source>
        <dbReference type="ARBA" id="ARBA00011738"/>
    </source>
</evidence>
<reference evidence="9 10" key="1">
    <citation type="journal article" date="2021" name="Sci. Rep.">
        <title>The distribution of antibiotic resistance genes in chicken gut microbiota commensals.</title>
        <authorList>
            <person name="Juricova H."/>
            <person name="Matiasovicova J."/>
            <person name="Kubasova T."/>
            <person name="Cejkova D."/>
            <person name="Rychlik I."/>
        </authorList>
    </citation>
    <scope>NUCLEOTIDE SEQUENCE [LARGE SCALE GENOMIC DNA]</scope>
    <source>
        <strain evidence="9 10">An431b</strain>
    </source>
</reference>
<keyword evidence="7" id="KW-0378">Hydrolase</keyword>
<dbReference type="InterPro" id="IPR039356">
    <property type="entry name" value="YfbR/HDDC2"/>
</dbReference>
<dbReference type="InterPro" id="IPR006674">
    <property type="entry name" value="HD_domain"/>
</dbReference>
<comment type="subunit">
    <text evidence="4">Homodimer.</text>
</comment>
<evidence type="ECO:0000256" key="7">
    <source>
        <dbReference type="ARBA" id="ARBA00022801"/>
    </source>
</evidence>
<evidence type="ECO:0000259" key="8">
    <source>
        <dbReference type="SMART" id="SM00471"/>
    </source>
</evidence>
<dbReference type="SMART" id="SM00471">
    <property type="entry name" value="HDc"/>
    <property type="match status" value="1"/>
</dbReference>
<proteinExistence type="predicted"/>
<evidence type="ECO:0000256" key="2">
    <source>
        <dbReference type="ARBA" id="ARBA00001936"/>
    </source>
</evidence>
<dbReference type="PANTHER" id="PTHR11845:SF13">
    <property type="entry name" value="5'-DEOXYNUCLEOTIDASE HDDC2"/>
    <property type="match status" value="1"/>
</dbReference>
<evidence type="ECO:0000256" key="6">
    <source>
        <dbReference type="ARBA" id="ARBA00022723"/>
    </source>
</evidence>
<dbReference type="SUPFAM" id="SSF109604">
    <property type="entry name" value="HD-domain/PDEase-like"/>
    <property type="match status" value="1"/>
</dbReference>
<dbReference type="InterPro" id="IPR003607">
    <property type="entry name" value="HD/PDEase_dom"/>
</dbReference>
<keyword evidence="6" id="KW-0479">Metal-binding</keyword>
<dbReference type="EC" id="3.1.3.89" evidence="5"/>
<dbReference type="RefSeq" id="WP_205133236.1">
    <property type="nucleotide sequence ID" value="NZ_JACSNT010000005.1"/>
</dbReference>
<keyword evidence="10" id="KW-1185">Reference proteome</keyword>
<comment type="caution">
    <text evidence="9">The sequence shown here is derived from an EMBL/GenBank/DDBJ whole genome shotgun (WGS) entry which is preliminary data.</text>
</comment>
<evidence type="ECO:0000313" key="9">
    <source>
        <dbReference type="EMBL" id="MBM6877224.1"/>
    </source>
</evidence>
<comment type="cofactor">
    <cofactor evidence="3">
        <name>Co(2+)</name>
        <dbReference type="ChEBI" id="CHEBI:48828"/>
    </cofactor>
</comment>
<organism evidence="9 10">
    <name type="scientific">Anaerotignum lactatifermentans</name>
    <dbReference type="NCBI Taxonomy" id="160404"/>
    <lineage>
        <taxon>Bacteria</taxon>
        <taxon>Bacillati</taxon>
        <taxon>Bacillota</taxon>
        <taxon>Clostridia</taxon>
        <taxon>Lachnospirales</taxon>
        <taxon>Anaerotignaceae</taxon>
        <taxon>Anaerotignum</taxon>
    </lineage>
</organism>
<accession>A0ABS2G6Y8</accession>
<evidence type="ECO:0000313" key="10">
    <source>
        <dbReference type="Proteomes" id="UP000729290"/>
    </source>
</evidence>
<evidence type="ECO:0000256" key="5">
    <source>
        <dbReference type="ARBA" id="ARBA00012964"/>
    </source>
</evidence>
<gene>
    <name evidence="9" type="ORF">H9X83_03490</name>
</gene>
<dbReference type="Pfam" id="PF13023">
    <property type="entry name" value="HD_3"/>
    <property type="match status" value="1"/>
</dbReference>
<evidence type="ECO:0000256" key="3">
    <source>
        <dbReference type="ARBA" id="ARBA00001941"/>
    </source>
</evidence>
<sequence length="189" mass="21640">MNEKEYIQFLHLAEKLKDNTRHSVTSGGREESVAEHSWRVSLMAMLLEGSIDGVDFSKVLRMCVIHDLGEAVTGDIPSFWKTKEDSEKEDDVVLSLINSLWEPVRGQWKALYEEMLALETMEAKVYKALDKMEAVLQHNEAPISSWIPLEYELNPVYGQAEAQVHPLLAALREQLKEDTLEKIEREGKK</sequence>
<comment type="cofactor">
    <cofactor evidence="2">
        <name>Mn(2+)</name>
        <dbReference type="ChEBI" id="CHEBI:29035"/>
    </cofactor>
</comment>
<name>A0ABS2G6Y8_9FIRM</name>
<feature type="domain" description="HD/PDEase" evidence="8">
    <location>
        <begin position="29"/>
        <end position="144"/>
    </location>
</feature>